<organism evidence="1 3">
    <name type="scientific">Rotaria sordida</name>
    <dbReference type="NCBI Taxonomy" id="392033"/>
    <lineage>
        <taxon>Eukaryota</taxon>
        <taxon>Metazoa</taxon>
        <taxon>Spiralia</taxon>
        <taxon>Gnathifera</taxon>
        <taxon>Rotifera</taxon>
        <taxon>Eurotatoria</taxon>
        <taxon>Bdelloidea</taxon>
        <taxon>Philodinida</taxon>
        <taxon>Philodinidae</taxon>
        <taxon>Rotaria</taxon>
    </lineage>
</organism>
<dbReference type="Proteomes" id="UP000663823">
    <property type="component" value="Unassembled WGS sequence"/>
</dbReference>
<dbReference type="SUPFAM" id="SSF52047">
    <property type="entry name" value="RNI-like"/>
    <property type="match status" value="1"/>
</dbReference>
<evidence type="ECO:0008006" key="4">
    <source>
        <dbReference type="Google" id="ProtNLM"/>
    </source>
</evidence>
<dbReference type="AlphaFoldDB" id="A0A815IKQ6"/>
<gene>
    <name evidence="2" type="ORF">OTI717_LOCUS34569</name>
    <name evidence="1" type="ORF">RFH988_LOCUS33122</name>
</gene>
<reference evidence="1" key="1">
    <citation type="submission" date="2021-02" db="EMBL/GenBank/DDBJ databases">
        <authorList>
            <person name="Nowell W R."/>
        </authorList>
    </citation>
    <scope>NUCLEOTIDE SEQUENCE</scope>
</reference>
<evidence type="ECO:0000313" key="3">
    <source>
        <dbReference type="Proteomes" id="UP000663882"/>
    </source>
</evidence>
<accession>A0A815IKQ6</accession>
<name>A0A815IKQ6_9BILA</name>
<sequence length="550" mass="64364">MNSLSNRQNSIQLLDLPDELILAIINKINPQVLLLASIIGIGNNRLERLALDKCYSIDLSFYYSGFPYEEHMIRFLSDVMPRILNNIQSITINLRHLSYLDRISREIHHENLSKLSHLKIMTGHLYKNTGTPYTTILSIDLWICLGYYYDNQLRHYPLFSIVPQFFYPSDSITNVLLSFFHNSLIMHSIVDFEYDDDCALLVPSIDKGSLFPRSPHLTHVRVTLRKFDDCLRLLNQLGSQLCSFAVSIIHVIKKDEDILSQIKSISCFKLKHLTMTIYRNIFHYERCIIPLLQHLTNIEHLILLLAIGVTDIGPDHFIDGSHLQRDIISYMPHLRQLDFHIRSIVRHAPYIELDTIRQTFVKQEQSIDCALDYFNNEYGQCQIYSLPFIGTRLDFISNRFPLFDDKNSFSNITILLLFDDIKSFENVFFERLSRALPHLKTLEVFNQIEQEEKSKTTNMIIEFHHLSVLILHDIHVDYAEQLLCRSYLPCLIELVIRNNALSTIIEQNNQQARNNCSKVETLQIVEPWIELTSVHLKFFPHLHREIHDES</sequence>
<dbReference type="Proteomes" id="UP000663882">
    <property type="component" value="Unassembled WGS sequence"/>
</dbReference>
<dbReference type="EMBL" id="CAJOAX010012452">
    <property type="protein sequence ID" value="CAF4112507.1"/>
    <property type="molecule type" value="Genomic_DNA"/>
</dbReference>
<evidence type="ECO:0000313" key="1">
    <source>
        <dbReference type="EMBL" id="CAF1366792.1"/>
    </source>
</evidence>
<evidence type="ECO:0000313" key="2">
    <source>
        <dbReference type="EMBL" id="CAF4112507.1"/>
    </source>
</evidence>
<proteinExistence type="predicted"/>
<protein>
    <recommendedName>
        <fullName evidence="4">F-box domain-containing protein</fullName>
    </recommendedName>
</protein>
<dbReference type="EMBL" id="CAJNOO010004059">
    <property type="protein sequence ID" value="CAF1366792.1"/>
    <property type="molecule type" value="Genomic_DNA"/>
</dbReference>
<comment type="caution">
    <text evidence="1">The sequence shown here is derived from an EMBL/GenBank/DDBJ whole genome shotgun (WGS) entry which is preliminary data.</text>
</comment>